<dbReference type="Pfam" id="PF14903">
    <property type="entry name" value="WG_beta_rep"/>
    <property type="match status" value="2"/>
</dbReference>
<dbReference type="EMBL" id="VNHX01000017">
    <property type="protein sequence ID" value="TYP92248.1"/>
    <property type="molecule type" value="Genomic_DNA"/>
</dbReference>
<dbReference type="Proteomes" id="UP000325105">
    <property type="component" value="Unassembled WGS sequence"/>
</dbReference>
<comment type="caution">
    <text evidence="1">The sequence shown here is derived from an EMBL/GenBank/DDBJ whole genome shotgun (WGS) entry which is preliminary data.</text>
</comment>
<evidence type="ECO:0000313" key="2">
    <source>
        <dbReference type="Proteomes" id="UP000325105"/>
    </source>
</evidence>
<organism evidence="1 2">
    <name type="scientific">Sphingobacterium allocomposti</name>
    <dbReference type="NCBI Taxonomy" id="415956"/>
    <lineage>
        <taxon>Bacteria</taxon>
        <taxon>Pseudomonadati</taxon>
        <taxon>Bacteroidota</taxon>
        <taxon>Sphingobacteriia</taxon>
        <taxon>Sphingobacteriales</taxon>
        <taxon>Sphingobacteriaceae</taxon>
        <taxon>Sphingobacterium</taxon>
    </lineage>
</organism>
<keyword evidence="2" id="KW-1185">Reference proteome</keyword>
<gene>
    <name evidence="1" type="ORF">BC792_11723</name>
</gene>
<dbReference type="OrthoDB" id="753358at2"/>
<dbReference type="InterPro" id="IPR032774">
    <property type="entry name" value="WG_beta_rep"/>
</dbReference>
<dbReference type="AlphaFoldDB" id="A0A5S5DA52"/>
<reference evidence="1 2" key="1">
    <citation type="submission" date="2019-07" db="EMBL/GenBank/DDBJ databases">
        <title>Genomic Encyclopedia of Archaeal and Bacterial Type Strains, Phase II (KMG-II): from individual species to whole genera.</title>
        <authorList>
            <person name="Goeker M."/>
        </authorList>
    </citation>
    <scope>NUCLEOTIDE SEQUENCE [LARGE SCALE GENOMIC DNA]</scope>
    <source>
        <strain evidence="1 2">DSM 18850</strain>
    </source>
</reference>
<sequence length="160" mass="18459">MSEGLFRILDEDGLIGFANMNGKVIVSQRFTQVNSFRDGRAIFCQGCKVGSYLKFHDENARGELLQIIGRLQDTVIIQRKVRYGMINTKGDTVLQPIYDRIDDFKDSIALVYKDGRAFYIDRQGNEVAYDPKKHPNQKPLDPHISKRIKYIDSWESLLKD</sequence>
<name>A0A5S5DA52_9SPHI</name>
<dbReference type="PANTHER" id="PTHR37841:SF1">
    <property type="entry name" value="DUF3298 DOMAIN-CONTAINING PROTEIN"/>
    <property type="match status" value="1"/>
</dbReference>
<accession>A0A5S5DA52</accession>
<dbReference type="PANTHER" id="PTHR37841">
    <property type="entry name" value="GLR2918 PROTEIN"/>
    <property type="match status" value="1"/>
</dbReference>
<evidence type="ECO:0000313" key="1">
    <source>
        <dbReference type="EMBL" id="TYP92248.1"/>
    </source>
</evidence>
<protein>
    <submittedName>
        <fullName evidence="1">WG repeat protein</fullName>
    </submittedName>
</protein>
<proteinExistence type="predicted"/>